<evidence type="ECO:0000313" key="10">
    <source>
        <dbReference type="Proteomes" id="UP001152799"/>
    </source>
</evidence>
<dbReference type="AlphaFoldDB" id="A0A9N9MT74"/>
<dbReference type="InterPro" id="IPR036412">
    <property type="entry name" value="HAD-like_sf"/>
</dbReference>
<dbReference type="EMBL" id="OU892281">
    <property type="protein sequence ID" value="CAG9768610.1"/>
    <property type="molecule type" value="Genomic_DNA"/>
</dbReference>
<dbReference type="PANTHER" id="PTHR20889">
    <property type="entry name" value="PHOSPHATASE, ORPHAN 1, 2"/>
    <property type="match status" value="1"/>
</dbReference>
<dbReference type="InterPro" id="IPR016965">
    <property type="entry name" value="Pase_PHOSPHO-typ"/>
</dbReference>
<feature type="active site" description="Nucleophile" evidence="6">
    <location>
        <position position="31"/>
    </location>
</feature>
<dbReference type="GO" id="GO:0046872">
    <property type="term" value="F:metal ion binding"/>
    <property type="evidence" value="ECO:0007669"/>
    <property type="project" value="UniProtKB-KW"/>
</dbReference>
<dbReference type="Proteomes" id="UP001152799">
    <property type="component" value="Chromosome 5"/>
</dbReference>
<keyword evidence="5 8" id="KW-0460">Magnesium</keyword>
<dbReference type="PANTHER" id="PTHR20889:SF12">
    <property type="entry name" value="LP01149P"/>
    <property type="match status" value="1"/>
</dbReference>
<reference evidence="9" key="1">
    <citation type="submission" date="2022-01" db="EMBL/GenBank/DDBJ databases">
        <authorList>
            <person name="King R."/>
        </authorList>
    </citation>
    <scope>NUCLEOTIDE SEQUENCE</scope>
</reference>
<keyword evidence="3 8" id="KW-0479">Metal-binding</keyword>
<comment type="similarity">
    <text evidence="2">Belongs to the HAD-like hydrolase superfamily. PHOSPHO family.</text>
</comment>
<dbReference type="InterPro" id="IPR023214">
    <property type="entry name" value="HAD_sf"/>
</dbReference>
<evidence type="ECO:0000256" key="7">
    <source>
        <dbReference type="PIRSR" id="PIRSR031051-2"/>
    </source>
</evidence>
<dbReference type="GO" id="GO:0016791">
    <property type="term" value="F:phosphatase activity"/>
    <property type="evidence" value="ECO:0007669"/>
    <property type="project" value="InterPro"/>
</dbReference>
<dbReference type="Pfam" id="PF06888">
    <property type="entry name" value="Put_Phosphatase"/>
    <property type="match status" value="1"/>
</dbReference>
<protein>
    <recommendedName>
        <fullName evidence="11">Pyridoxal phosphate phosphatase PHOSPHO2</fullName>
    </recommendedName>
</protein>
<proteinExistence type="inferred from homology"/>
<feature type="binding site" evidence="7">
    <location>
        <position position="42"/>
    </location>
    <ligand>
        <name>substrate</name>
    </ligand>
</feature>
<dbReference type="NCBIfam" id="TIGR01489">
    <property type="entry name" value="DKMTPPase-SF"/>
    <property type="match status" value="1"/>
</dbReference>
<feature type="active site" description="Proton donor" evidence="6">
    <location>
        <position position="33"/>
    </location>
</feature>
<evidence type="ECO:0008006" key="11">
    <source>
        <dbReference type="Google" id="ProtNLM"/>
    </source>
</evidence>
<gene>
    <name evidence="9" type="ORF">CEUTPL_LOCUS9137</name>
</gene>
<dbReference type="PIRSF" id="PIRSF031051">
    <property type="entry name" value="PyrdxlP_Pase_PHOSPHO2"/>
    <property type="match status" value="1"/>
</dbReference>
<feature type="binding site" evidence="8">
    <location>
        <position position="202"/>
    </location>
    <ligand>
        <name>Mg(2+)</name>
        <dbReference type="ChEBI" id="CHEBI:18420"/>
    </ligand>
</feature>
<organism evidence="9 10">
    <name type="scientific">Ceutorhynchus assimilis</name>
    <name type="common">cabbage seed weevil</name>
    <dbReference type="NCBI Taxonomy" id="467358"/>
    <lineage>
        <taxon>Eukaryota</taxon>
        <taxon>Metazoa</taxon>
        <taxon>Ecdysozoa</taxon>
        <taxon>Arthropoda</taxon>
        <taxon>Hexapoda</taxon>
        <taxon>Insecta</taxon>
        <taxon>Pterygota</taxon>
        <taxon>Neoptera</taxon>
        <taxon>Endopterygota</taxon>
        <taxon>Coleoptera</taxon>
        <taxon>Polyphaga</taxon>
        <taxon>Cucujiformia</taxon>
        <taxon>Curculionidae</taxon>
        <taxon>Ceutorhynchinae</taxon>
        <taxon>Ceutorhynchus</taxon>
    </lineage>
</organism>
<sequence length="271" mass="31386">MNNFLRQTFLRIFASIPKKKPKIMKNLAVFDFDHTIIDDNSDTAVMKLVDKSKFSPQLKELHKEEGWTAFMQGVFDVLHENRKTELDISKLIENISEVSGVKNLIIELHDNMDYDVIIISDSNTYFIEHWLQQNNLSSKILKVFSNPAEFDQNGLLKVEMYHIQDSCKLSTRNMCKGMIMEDFIKAQSKLGIIYNKIAYVGDGQNDFCPILRLNDNGIACCRDNFKCVELVKKAQKDCPINENDKTKYKIKAQLCVWQNGQDILDFLRKSI</sequence>
<dbReference type="InterPro" id="IPR006384">
    <property type="entry name" value="HAD_hydro_PyrdxlP_Pase-like"/>
</dbReference>
<dbReference type="Gene3D" id="3.40.50.1000">
    <property type="entry name" value="HAD superfamily/HAD-like"/>
    <property type="match status" value="1"/>
</dbReference>
<keyword evidence="4" id="KW-0378">Hydrolase</keyword>
<accession>A0A9N9MT74</accession>
<evidence type="ECO:0000256" key="2">
    <source>
        <dbReference type="ARBA" id="ARBA00008541"/>
    </source>
</evidence>
<evidence type="ECO:0000256" key="3">
    <source>
        <dbReference type="ARBA" id="ARBA00022723"/>
    </source>
</evidence>
<evidence type="ECO:0000256" key="4">
    <source>
        <dbReference type="ARBA" id="ARBA00022801"/>
    </source>
</evidence>
<feature type="binding site" evidence="8">
    <location>
        <position position="31"/>
    </location>
    <ligand>
        <name>Mg(2+)</name>
        <dbReference type="ChEBI" id="CHEBI:18420"/>
    </ligand>
</feature>
<evidence type="ECO:0000256" key="8">
    <source>
        <dbReference type="PIRSR" id="PIRSR031051-3"/>
    </source>
</evidence>
<evidence type="ECO:0000256" key="6">
    <source>
        <dbReference type="PIRSR" id="PIRSR031051-1"/>
    </source>
</evidence>
<dbReference type="SUPFAM" id="SSF56784">
    <property type="entry name" value="HAD-like"/>
    <property type="match status" value="1"/>
</dbReference>
<name>A0A9N9MT74_9CUCU</name>
<dbReference type="OrthoDB" id="10267182at2759"/>
<keyword evidence="10" id="KW-1185">Reference proteome</keyword>
<dbReference type="NCBIfam" id="TIGR01488">
    <property type="entry name" value="HAD-SF-IB"/>
    <property type="match status" value="1"/>
</dbReference>
<feature type="binding site" evidence="8">
    <location>
        <position position="33"/>
    </location>
    <ligand>
        <name>Mg(2+)</name>
        <dbReference type="ChEBI" id="CHEBI:18420"/>
    </ligand>
</feature>
<evidence type="ECO:0000256" key="5">
    <source>
        <dbReference type="ARBA" id="ARBA00022842"/>
    </source>
</evidence>
<evidence type="ECO:0000313" key="9">
    <source>
        <dbReference type="EMBL" id="CAG9768610.1"/>
    </source>
</evidence>
<comment type="cofactor">
    <cofactor evidence="1 8">
        <name>Mg(2+)</name>
        <dbReference type="ChEBI" id="CHEBI:18420"/>
    </cofactor>
</comment>
<evidence type="ECO:0000256" key="1">
    <source>
        <dbReference type="ARBA" id="ARBA00001946"/>
    </source>
</evidence>
<feature type="binding site" evidence="7">
    <location>
        <position position="121"/>
    </location>
    <ligand>
        <name>substrate</name>
    </ligand>
</feature>